<dbReference type="Proteomes" id="UP001218231">
    <property type="component" value="Chromosome"/>
</dbReference>
<dbReference type="RefSeq" id="WP_273618971.1">
    <property type="nucleotide sequence ID" value="NZ_CP117417.1"/>
</dbReference>
<protein>
    <submittedName>
        <fullName evidence="1">Uncharacterized protein</fullName>
    </submittedName>
</protein>
<dbReference type="EMBL" id="CP117417">
    <property type="protein sequence ID" value="WCT78661.1"/>
    <property type="molecule type" value="Genomic_DNA"/>
</dbReference>
<gene>
    <name evidence="1" type="ORF">PQ457_06775</name>
</gene>
<evidence type="ECO:0000313" key="1">
    <source>
        <dbReference type="EMBL" id="WCT78661.1"/>
    </source>
</evidence>
<organism evidence="1 2">
    <name type="scientific">Novosphingobium humi</name>
    <dbReference type="NCBI Taxonomy" id="2282397"/>
    <lineage>
        <taxon>Bacteria</taxon>
        <taxon>Pseudomonadati</taxon>
        <taxon>Pseudomonadota</taxon>
        <taxon>Alphaproteobacteria</taxon>
        <taxon>Sphingomonadales</taxon>
        <taxon>Sphingomonadaceae</taxon>
        <taxon>Novosphingobium</taxon>
    </lineage>
</organism>
<keyword evidence="2" id="KW-1185">Reference proteome</keyword>
<name>A0ABY7TZE2_9SPHN</name>
<evidence type="ECO:0000313" key="2">
    <source>
        <dbReference type="Proteomes" id="UP001218231"/>
    </source>
</evidence>
<proteinExistence type="predicted"/>
<sequence length="91" mass="9881">MFFDVTRIGGLIPLRVAVSAVAYLADAPDGCALRLIGGETIRVNEDPAEIERRMIETQLPAQAEFVGNAGIEPLSLQSGRVHPKPKARRSR</sequence>
<accession>A0ABY7TZE2</accession>
<reference evidence="1 2" key="1">
    <citation type="submission" date="2023-02" db="EMBL/GenBank/DDBJ databases">
        <title>Genome sequence of Novosphingobium humi KACC 19094.</title>
        <authorList>
            <person name="Kim S."/>
            <person name="Heo J."/>
            <person name="Kwon S.-W."/>
        </authorList>
    </citation>
    <scope>NUCLEOTIDE SEQUENCE [LARGE SCALE GENOMIC DNA]</scope>
    <source>
        <strain evidence="1 2">KACC 19094</strain>
    </source>
</reference>